<dbReference type="eggNOG" id="COG1741">
    <property type="taxonomic scope" value="Bacteria"/>
</dbReference>
<evidence type="ECO:0000313" key="1">
    <source>
        <dbReference type="EMBL" id="CBW75528.1"/>
    </source>
</evidence>
<organism evidence="1 2">
    <name type="scientific">Mycetohabitans rhizoxinica (strain DSM 19002 / CIP 109453 / HKI 454)</name>
    <name type="common">Paraburkholderia rhizoxinica</name>
    <dbReference type="NCBI Taxonomy" id="882378"/>
    <lineage>
        <taxon>Bacteria</taxon>
        <taxon>Pseudomonadati</taxon>
        <taxon>Pseudomonadota</taxon>
        <taxon>Betaproteobacteria</taxon>
        <taxon>Burkholderiales</taxon>
        <taxon>Burkholderiaceae</taxon>
        <taxon>Mycetohabitans</taxon>
    </lineage>
</organism>
<proteinExistence type="predicted"/>
<accession>E5ASE6</accession>
<dbReference type="EMBL" id="FR687359">
    <property type="protein sequence ID" value="CBW75528.1"/>
    <property type="molecule type" value="Genomic_DNA"/>
</dbReference>
<protein>
    <submittedName>
        <fullName evidence="1">Uncharacterized protein</fullName>
    </submittedName>
</protein>
<dbReference type="HOGENOM" id="CLU_1552409_0_0_4"/>
<sequence>MTTVQRRCHDEARPQHDAELGNGRVATRAFCWRCPNVKSAEPRYQQARISDADKCGKWRLIVSSHGWDGSLQIRQDGRGYMPPCSTAMSASAACCQRSAMRIGMSRTLPPAWHAKVNAQPRQPCDRDQLCTDACITVAAAAAASVAAAALGCHRGGGLCRGDVALSDRRCDR</sequence>
<reference evidence="1 2" key="1">
    <citation type="journal article" date="2011" name="J. Bacteriol.">
        <title>Complete genome sequence of Burkholderia rhizoxinica, an endosymbiont of Rhizopus microsporus.</title>
        <authorList>
            <person name="Lackner G."/>
            <person name="Moebius N."/>
            <person name="Partida-Martinez L."/>
            <person name="Hertweck C."/>
        </authorList>
    </citation>
    <scope>NUCLEOTIDE SEQUENCE [LARGE SCALE GENOMIC DNA]</scope>
    <source>
        <strain evidence="2">DSM 19002 / CIP 109453 / HKI 454</strain>
    </source>
</reference>
<dbReference type="Proteomes" id="UP000007437">
    <property type="component" value="Chromosome"/>
</dbReference>
<gene>
    <name evidence="1" type="ordered locus">RBRH_03789</name>
</gene>
<evidence type="ECO:0000313" key="2">
    <source>
        <dbReference type="Proteomes" id="UP000007437"/>
    </source>
</evidence>
<dbReference type="AlphaFoldDB" id="E5ASE6"/>
<dbReference type="KEGG" id="brh:RBRH_03789"/>
<dbReference type="STRING" id="882378.RBRH_03789"/>
<name>E5ASE6_MYCRK</name>